<evidence type="ECO:0000256" key="1">
    <source>
        <dbReference type="SAM" id="MobiDB-lite"/>
    </source>
</evidence>
<evidence type="ECO:0000313" key="3">
    <source>
        <dbReference type="Proteomes" id="UP000823736"/>
    </source>
</evidence>
<accession>A0A8T4GZ02</accession>
<evidence type="ECO:0000313" key="2">
    <source>
        <dbReference type="EMBL" id="MBP1986348.1"/>
    </source>
</evidence>
<reference evidence="2" key="1">
    <citation type="submission" date="2021-03" db="EMBL/GenBank/DDBJ databases">
        <title>Genomic Encyclopedia of Type Strains, Phase IV (KMG-IV): sequencing the most valuable type-strain genomes for metagenomic binning, comparative biology and taxonomic classification.</title>
        <authorList>
            <person name="Goeker M."/>
        </authorList>
    </citation>
    <scope>NUCLEOTIDE SEQUENCE</scope>
    <source>
        <strain evidence="2">DSM 26232</strain>
    </source>
</reference>
<dbReference type="AlphaFoldDB" id="A0A8T4GZ02"/>
<sequence length="267" mass="27898">MSETTCRRAQSHRDGDSTTCRRAQSHRDGDSTTCRRAQSHVVGVALLLAITTISMGALTAGVGTVVEGNAAAADADRVADSLAAIEPSEATGVERHELAFGDGRLTVEPRTVRLLDDEGVVASHRADALVFEADDRRVTYLAGGVARGAGNASLLSETPPIATGDGLLLVGLPVLNASGTASVGGQSVTATLRTDTSHERRELGDGEYRLAVETATPGAWEAYFVDENASVSRRTFAGDDHASVVAAFPGERTGYLVVHDARLEVET</sequence>
<name>A0A8T4GZ02_9EURY</name>
<feature type="region of interest" description="Disordered" evidence="1">
    <location>
        <begin position="1"/>
        <end position="32"/>
    </location>
</feature>
<proteinExistence type="predicted"/>
<comment type="caution">
    <text evidence="2">The sequence shown here is derived from an EMBL/GenBank/DDBJ whole genome shotgun (WGS) entry which is preliminary data.</text>
</comment>
<organism evidence="2 3">
    <name type="scientific">Halolamina salifodinae</name>
    <dbReference type="NCBI Taxonomy" id="1202767"/>
    <lineage>
        <taxon>Archaea</taxon>
        <taxon>Methanobacteriati</taxon>
        <taxon>Methanobacteriota</taxon>
        <taxon>Stenosarchaea group</taxon>
        <taxon>Halobacteria</taxon>
        <taxon>Halobacteriales</taxon>
        <taxon>Haloferacaceae</taxon>
    </lineage>
</organism>
<dbReference type="OrthoDB" id="282668at2157"/>
<dbReference type="Pfam" id="PF23960">
    <property type="entry name" value="DUF7289"/>
    <property type="match status" value="1"/>
</dbReference>
<gene>
    <name evidence="2" type="ORF">J2753_000821</name>
</gene>
<keyword evidence="3" id="KW-1185">Reference proteome</keyword>
<dbReference type="Proteomes" id="UP000823736">
    <property type="component" value="Unassembled WGS sequence"/>
</dbReference>
<dbReference type="InterPro" id="IPR055713">
    <property type="entry name" value="DUF7289"/>
</dbReference>
<protein>
    <submittedName>
        <fullName evidence="2">Uncharacterized protein</fullName>
    </submittedName>
</protein>
<dbReference type="EMBL" id="JAGGLC010000001">
    <property type="protein sequence ID" value="MBP1986348.1"/>
    <property type="molecule type" value="Genomic_DNA"/>
</dbReference>
<dbReference type="RefSeq" id="WP_209490636.1">
    <property type="nucleotide sequence ID" value="NZ_JAGGLC010000001.1"/>
</dbReference>